<feature type="compositionally biased region" description="Polar residues" evidence="1">
    <location>
        <begin position="374"/>
        <end position="400"/>
    </location>
</feature>
<evidence type="ECO:0000313" key="2">
    <source>
        <dbReference type="EMBL" id="PCH40807.1"/>
    </source>
</evidence>
<feature type="compositionally biased region" description="Basic and acidic residues" evidence="1">
    <location>
        <begin position="229"/>
        <end position="239"/>
    </location>
</feature>
<feature type="compositionally biased region" description="Low complexity" evidence="1">
    <location>
        <begin position="354"/>
        <end position="363"/>
    </location>
</feature>
<dbReference type="AlphaFoldDB" id="A0A2H3JXA7"/>
<keyword evidence="3" id="KW-1185">Reference proteome</keyword>
<dbReference type="Proteomes" id="UP000218811">
    <property type="component" value="Unassembled WGS sequence"/>
</dbReference>
<gene>
    <name evidence="2" type="ORF">WOLCODRAFT_137009</name>
</gene>
<reference evidence="2 3" key="1">
    <citation type="journal article" date="2012" name="Science">
        <title>The Paleozoic origin of enzymatic lignin decomposition reconstructed from 31 fungal genomes.</title>
        <authorList>
            <person name="Floudas D."/>
            <person name="Binder M."/>
            <person name="Riley R."/>
            <person name="Barry K."/>
            <person name="Blanchette R.A."/>
            <person name="Henrissat B."/>
            <person name="Martinez A.T."/>
            <person name="Otillar R."/>
            <person name="Spatafora J.W."/>
            <person name="Yadav J.S."/>
            <person name="Aerts A."/>
            <person name="Benoit I."/>
            <person name="Boyd A."/>
            <person name="Carlson A."/>
            <person name="Copeland A."/>
            <person name="Coutinho P.M."/>
            <person name="de Vries R.P."/>
            <person name="Ferreira P."/>
            <person name="Findley K."/>
            <person name="Foster B."/>
            <person name="Gaskell J."/>
            <person name="Glotzer D."/>
            <person name="Gorecki P."/>
            <person name="Heitman J."/>
            <person name="Hesse C."/>
            <person name="Hori C."/>
            <person name="Igarashi K."/>
            <person name="Jurgens J.A."/>
            <person name="Kallen N."/>
            <person name="Kersten P."/>
            <person name="Kohler A."/>
            <person name="Kuees U."/>
            <person name="Kumar T.K.A."/>
            <person name="Kuo A."/>
            <person name="LaButti K."/>
            <person name="Larrondo L.F."/>
            <person name="Lindquist E."/>
            <person name="Ling A."/>
            <person name="Lombard V."/>
            <person name="Lucas S."/>
            <person name="Lundell T."/>
            <person name="Martin R."/>
            <person name="McLaughlin D.J."/>
            <person name="Morgenstern I."/>
            <person name="Morin E."/>
            <person name="Murat C."/>
            <person name="Nagy L.G."/>
            <person name="Nolan M."/>
            <person name="Ohm R.A."/>
            <person name="Patyshakuliyeva A."/>
            <person name="Rokas A."/>
            <person name="Ruiz-Duenas F.J."/>
            <person name="Sabat G."/>
            <person name="Salamov A."/>
            <person name="Samejima M."/>
            <person name="Schmutz J."/>
            <person name="Slot J.C."/>
            <person name="St John F."/>
            <person name="Stenlid J."/>
            <person name="Sun H."/>
            <person name="Sun S."/>
            <person name="Syed K."/>
            <person name="Tsang A."/>
            <person name="Wiebenga A."/>
            <person name="Young D."/>
            <person name="Pisabarro A."/>
            <person name="Eastwood D.C."/>
            <person name="Martin F."/>
            <person name="Cullen D."/>
            <person name="Grigoriev I.V."/>
            <person name="Hibbett D.S."/>
        </authorList>
    </citation>
    <scope>NUCLEOTIDE SEQUENCE [LARGE SCALE GENOMIC DNA]</scope>
    <source>
        <strain evidence="2 3">MD-104</strain>
    </source>
</reference>
<evidence type="ECO:0000256" key="1">
    <source>
        <dbReference type="SAM" id="MobiDB-lite"/>
    </source>
</evidence>
<feature type="compositionally biased region" description="Low complexity" evidence="1">
    <location>
        <begin position="30"/>
        <end position="41"/>
    </location>
</feature>
<dbReference type="InterPro" id="IPR059179">
    <property type="entry name" value="MLKL-like_MCAfunc"/>
</dbReference>
<proteinExistence type="predicted"/>
<feature type="compositionally biased region" description="Basic residues" evidence="1">
    <location>
        <begin position="240"/>
        <end position="263"/>
    </location>
</feature>
<dbReference type="EMBL" id="KB468113">
    <property type="protein sequence ID" value="PCH40807.1"/>
    <property type="molecule type" value="Genomic_DNA"/>
</dbReference>
<organism evidence="2 3">
    <name type="scientific">Wolfiporia cocos (strain MD-104)</name>
    <name type="common">Brown rot fungus</name>
    <dbReference type="NCBI Taxonomy" id="742152"/>
    <lineage>
        <taxon>Eukaryota</taxon>
        <taxon>Fungi</taxon>
        <taxon>Dikarya</taxon>
        <taxon>Basidiomycota</taxon>
        <taxon>Agaricomycotina</taxon>
        <taxon>Agaricomycetes</taxon>
        <taxon>Polyporales</taxon>
        <taxon>Phaeolaceae</taxon>
        <taxon>Wolfiporia</taxon>
    </lineage>
</organism>
<name>A0A2H3JXA7_WOLCO</name>
<protein>
    <submittedName>
        <fullName evidence="2">Uncharacterized protein</fullName>
    </submittedName>
</protein>
<feature type="region of interest" description="Disordered" evidence="1">
    <location>
        <begin position="221"/>
        <end position="428"/>
    </location>
</feature>
<feature type="compositionally biased region" description="Acidic residues" evidence="1">
    <location>
        <begin position="321"/>
        <end position="353"/>
    </location>
</feature>
<feature type="region of interest" description="Disordered" evidence="1">
    <location>
        <begin position="1"/>
        <end position="49"/>
    </location>
</feature>
<accession>A0A2H3JXA7</accession>
<dbReference type="CDD" id="cd21037">
    <property type="entry name" value="MLKL_NTD"/>
    <property type="match status" value="1"/>
</dbReference>
<sequence length="531" mass="56338">MSHSPARSMSSHGRSHSLSGATALDNGERSSSSSPASGSSSTIEAGSTAHSDTQMFAKAIEHIVNNLLDTAKIIAKTVEDLHKDKERTAAKRLAERATGLAQSVKTRAVEGLVSQEALEKSIGVVQSTLDQIIEEVDRCLADRPTGFKGMLRKDKTAKLLSEQIFVVDQARRTFDKSLSDARAEQSKKHEAQKLEQERALATEREMQQTMAEGAWEETLAAEGAGEQAMEQRARDLPNEHRKKKSKKHSRKHDRKHDRKHTHPHSQTSPRGSPREVFESGVQVQVEEMLSFFPDPLSRSSKPSAEHKSKPKQKSKHSRADDEADDKPEDDTDDKPEDDTDDNSDSDSDSDSDNASDSSSSNNSFVDFPDGSPDSAESSFTSMTDASMNFPTPDIGQNASGSKRHSNGNAGPVVPGPGPGFPAGPGFSPGPGFAFGGGFVSDPGFSGFPTNPNMDQLFAQLQASQWSSAGMGMSDMRLAGAGSFGAGASGSGAGGFDAGGFGAELGFGGSFNGHGGSKSKWGFQAEVGGAFS</sequence>
<feature type="compositionally biased region" description="Low complexity" evidence="1">
    <location>
        <begin position="7"/>
        <end position="20"/>
    </location>
</feature>
<evidence type="ECO:0000313" key="3">
    <source>
        <dbReference type="Proteomes" id="UP000218811"/>
    </source>
</evidence>